<dbReference type="Pfam" id="PF17194">
    <property type="entry name" value="AbiEi_3_N"/>
    <property type="match status" value="1"/>
</dbReference>
<dbReference type="EMBL" id="CP053022">
    <property type="protein sequence ID" value="QJR05931.1"/>
    <property type="molecule type" value="Genomic_DNA"/>
</dbReference>
<evidence type="ECO:0000313" key="2">
    <source>
        <dbReference type="EMBL" id="OAH41260.1"/>
    </source>
</evidence>
<geneLocation type="plasmid" evidence="3">
    <name>p-A-Sy</name>
</geneLocation>
<reference evidence="4 6" key="2">
    <citation type="submission" date="2018-07" db="EMBL/GenBank/DDBJ databases">
        <title>Genomic and Epidemiologic Investigation of an Indolent Hospital Outbreak.</title>
        <authorList>
            <person name="Johnson R.C."/>
            <person name="Deming C."/>
            <person name="Conlan S."/>
            <person name="Zellmer C.J."/>
            <person name="Michelin A.V."/>
            <person name="Lee-Lin S."/>
            <person name="Thomas P.J."/>
            <person name="Park M."/>
            <person name="Weingarten R.A."/>
            <person name="Less J."/>
            <person name="Dekker J.P."/>
            <person name="Frank K.M."/>
            <person name="Musser K.A."/>
            <person name="Mcquiston J.R."/>
            <person name="Henderson D.K."/>
            <person name="Lau A.F."/>
            <person name="Palmore T.N."/>
            <person name="Segre J.A."/>
        </authorList>
    </citation>
    <scope>NUCLEOTIDE SEQUENCE [LARGE SCALE GENOMIC DNA]</scope>
    <source>
        <strain evidence="4 6">SK-NIH.Env6_1116</strain>
    </source>
</reference>
<organism evidence="2 5">
    <name type="scientific">Sphingobium yanoikuyae</name>
    <name type="common">Sphingomonas yanoikuyae</name>
    <dbReference type="NCBI Taxonomy" id="13690"/>
    <lineage>
        <taxon>Bacteria</taxon>
        <taxon>Pseudomonadati</taxon>
        <taxon>Pseudomonadota</taxon>
        <taxon>Alphaproteobacteria</taxon>
        <taxon>Sphingomonadales</taxon>
        <taxon>Sphingomonadaceae</taxon>
        <taxon>Sphingobium</taxon>
    </lineage>
</organism>
<dbReference type="RefSeq" id="WP_017503735.1">
    <property type="nucleotide sequence ID" value="NZ_DAIQKB010000042.1"/>
</dbReference>
<dbReference type="AlphaFoldDB" id="A0A177JJ71"/>
<dbReference type="OrthoDB" id="1550938at2"/>
<proteinExistence type="predicted"/>
<gene>
    <name evidence="2" type="ORF">AX777_23860</name>
    <name evidence="4" type="ORF">DAH51_10960</name>
    <name evidence="3" type="ORF">HH800_27020</name>
</gene>
<dbReference type="EMBL" id="LSTR01000058">
    <property type="protein sequence ID" value="OAH41260.1"/>
    <property type="molecule type" value="Genomic_DNA"/>
</dbReference>
<dbReference type="Proteomes" id="UP000287401">
    <property type="component" value="Unassembled WGS sequence"/>
</dbReference>
<feature type="domain" description="Transcriptional regulator AbiEi antitoxin N-terminal" evidence="1">
    <location>
        <begin position="7"/>
        <end position="100"/>
    </location>
</feature>
<evidence type="ECO:0000313" key="6">
    <source>
        <dbReference type="Proteomes" id="UP000287401"/>
    </source>
</evidence>
<evidence type="ECO:0000313" key="3">
    <source>
        <dbReference type="EMBL" id="QJR05931.1"/>
    </source>
</evidence>
<reference evidence="3 7" key="3">
    <citation type="submission" date="2020-04" db="EMBL/GenBank/DDBJ databases">
        <title>The Whole Genome Analysis of High salt-tolerant Sphingobium yanoikuyae YC-XJ2 with Aryl organophosphorus flame retardants (aryl-OPFRs)-degrading capacity and characteristics of Related phosphotriesterase.</title>
        <authorList>
            <person name="Li X."/>
        </authorList>
    </citation>
    <scope>NUCLEOTIDE SEQUENCE [LARGE SCALE GENOMIC DNA]</scope>
    <source>
        <strain evidence="3 7">YC-XJ2</strain>
        <plasmid evidence="3">p-A-Sy</plasmid>
        <plasmid evidence="7">p-a-sy</plasmid>
    </source>
</reference>
<dbReference type="Proteomes" id="UP000502611">
    <property type="component" value="Plasmid p-A-Sy"/>
</dbReference>
<evidence type="ECO:0000313" key="5">
    <source>
        <dbReference type="Proteomes" id="UP000077262"/>
    </source>
</evidence>
<protein>
    <recommendedName>
        <fullName evidence="1">Transcriptional regulator AbiEi antitoxin N-terminal domain-containing protein</fullName>
    </recommendedName>
</protein>
<dbReference type="Pfam" id="PF11459">
    <property type="entry name" value="AbiEi_3"/>
    <property type="match status" value="1"/>
</dbReference>
<dbReference type="EMBL" id="QRAL01000009">
    <property type="protein sequence ID" value="RSU57310.1"/>
    <property type="molecule type" value="Genomic_DNA"/>
</dbReference>
<name>A0A177JJ71_SPHYA</name>
<geneLocation type="plasmid" evidence="7">
    <name>p-a-sy</name>
</geneLocation>
<keyword evidence="3" id="KW-0614">Plasmid</keyword>
<evidence type="ECO:0000313" key="4">
    <source>
        <dbReference type="EMBL" id="RSU57310.1"/>
    </source>
</evidence>
<accession>A0A177JJ71</accession>
<dbReference type="InterPro" id="IPR021561">
    <property type="entry name" value="AbiEi_3"/>
</dbReference>
<evidence type="ECO:0000313" key="7">
    <source>
        <dbReference type="Proteomes" id="UP000502611"/>
    </source>
</evidence>
<dbReference type="Proteomes" id="UP000077262">
    <property type="component" value="Unassembled WGS sequence"/>
</dbReference>
<sequence>MERQKRQPLSQMLHKLAPGLLVDSAWLQMQGVSRTSIHDYVRRGWLERVASRVYRRTTAHGPTGRLRWELAIMSVQSTSAGTLYIGGMTALELHGLSHFARLGNDREVHLYDPDHAAPTWLATLPTDATLVMHRRGLCTDPLLGTGWHRLDLGTRRLGAAVPSPDVKEAWDHFVRVAGPERAAIEMMEDVPTSLSFDHADKIFENLATLRPRLVTALLEQCSSIRAKRLFLFFADRHDHSWSKRVDRSHVELGRGKRQLVRGGRLDPHYQITVPDAFAARAGDESR</sequence>
<reference evidence="2 5" key="1">
    <citation type="submission" date="2016-02" db="EMBL/GenBank/DDBJ databases">
        <authorList>
            <person name="Wen L."/>
            <person name="He K."/>
            <person name="Yang H."/>
        </authorList>
    </citation>
    <scope>NUCLEOTIDE SEQUENCE [LARGE SCALE GENOMIC DNA]</scope>
    <source>
        <strain evidence="2 5">CD09_2</strain>
    </source>
</reference>
<dbReference type="InterPro" id="IPR033455">
    <property type="entry name" value="AbiEi_3_N"/>
</dbReference>
<evidence type="ECO:0000259" key="1">
    <source>
        <dbReference type="Pfam" id="PF17194"/>
    </source>
</evidence>